<gene>
    <name evidence="3" type="ORF">DPV98_09255</name>
    <name evidence="2" type="ORF">E5Q53_08215</name>
</gene>
<dbReference type="Proteomes" id="UP000253999">
    <property type="component" value="Unassembled WGS sequence"/>
</dbReference>
<dbReference type="KEGG" id="hpaa:E5Q53_08215"/>
<evidence type="ECO:0000313" key="2">
    <source>
        <dbReference type="EMBL" id="QEN11402.1"/>
    </source>
</evidence>
<name>A0A369ZAX5_HAEPH</name>
<organism evidence="3 4">
    <name type="scientific">Haemophilus parahaemolyticus</name>
    <dbReference type="NCBI Taxonomy" id="735"/>
    <lineage>
        <taxon>Bacteria</taxon>
        <taxon>Pseudomonadati</taxon>
        <taxon>Pseudomonadota</taxon>
        <taxon>Gammaproteobacteria</taxon>
        <taxon>Pasteurellales</taxon>
        <taxon>Pasteurellaceae</taxon>
        <taxon>Haemophilus</taxon>
    </lineage>
</organism>
<keyword evidence="1" id="KW-0732">Signal</keyword>
<feature type="signal peptide" evidence="1">
    <location>
        <begin position="1"/>
        <end position="24"/>
    </location>
</feature>
<evidence type="ECO:0000256" key="1">
    <source>
        <dbReference type="SAM" id="SignalP"/>
    </source>
</evidence>
<dbReference type="Proteomes" id="UP000323974">
    <property type="component" value="Chromosome"/>
</dbReference>
<dbReference type="EMBL" id="QEQD01000010">
    <property type="protein sequence ID" value="RDF00747.1"/>
    <property type="molecule type" value="Genomic_DNA"/>
</dbReference>
<evidence type="ECO:0000313" key="5">
    <source>
        <dbReference type="Proteomes" id="UP000323974"/>
    </source>
</evidence>
<reference evidence="2 5" key="2">
    <citation type="submission" date="2019-04" db="EMBL/GenBank/DDBJ databases">
        <title>Complete Genome and Methylome Analysis of Haemophilus haemolyticus NEB129.</title>
        <authorList>
            <person name="Fomenkov A."/>
            <person name="Roberts R.J."/>
            <person name="Anton B.P."/>
            <person name="Vincze T."/>
        </authorList>
    </citation>
    <scope>NUCLEOTIDE SEQUENCE [LARGE SCALE GENOMIC DNA]</scope>
    <source>
        <strain evidence="2 5">NEB129</strain>
    </source>
</reference>
<evidence type="ECO:0000313" key="3">
    <source>
        <dbReference type="EMBL" id="RDF00747.1"/>
    </source>
</evidence>
<evidence type="ECO:0000313" key="4">
    <source>
        <dbReference type="Proteomes" id="UP000253999"/>
    </source>
</evidence>
<dbReference type="EMBL" id="CP038817">
    <property type="protein sequence ID" value="QEN11402.1"/>
    <property type="molecule type" value="Genomic_DNA"/>
</dbReference>
<dbReference type="RefSeq" id="WP_005705350.1">
    <property type="nucleotide sequence ID" value="NZ_CAUPAH010000005.1"/>
</dbReference>
<accession>A0A369ZAX5</accession>
<feature type="chain" id="PRO_5030068131" evidence="1">
    <location>
        <begin position="25"/>
        <end position="109"/>
    </location>
</feature>
<dbReference type="Pfam" id="PF17274">
    <property type="entry name" value="DUF5339"/>
    <property type="match status" value="1"/>
</dbReference>
<dbReference type="AlphaFoldDB" id="A0A369ZAX5"/>
<reference evidence="3 4" key="1">
    <citation type="submission" date="2018-05" db="EMBL/GenBank/DDBJ databases">
        <title>Draft Genome Sequences for a Diverse set of 7 Haemophilus Species.</title>
        <authorList>
            <person name="Nichols M."/>
            <person name="Topaz N."/>
            <person name="Wang X."/>
            <person name="Wang X."/>
            <person name="Boxrud D."/>
        </authorList>
    </citation>
    <scope>NUCLEOTIDE SEQUENCE [LARGE SCALE GENOMIC DNA]</scope>
    <source>
        <strain evidence="3 4">C2010039593</strain>
    </source>
</reference>
<proteinExistence type="predicted"/>
<dbReference type="InterPro" id="IPR020493">
    <property type="entry name" value="Uncharacterised_HI0310"/>
</dbReference>
<protein>
    <submittedName>
        <fullName evidence="3">ABC transporter ATPase</fullName>
    </submittedName>
</protein>
<sequence length="109" mass="12128">MLKKCFLLCFSLCLGTTFTISAQAEVKTSTLIIEKPESIKLTPECQNMFNVANTLIKDAEKQPGTHTQVKRLKNQLSASKKQLLAMETTLQQKSCTKGLSALNTLKEKH</sequence>
<dbReference type="GeneID" id="78223071"/>